<evidence type="ECO:0000313" key="1">
    <source>
        <dbReference type="EMBL" id="CUW84222.1"/>
    </source>
</evidence>
<dbReference type="Proteomes" id="UP000191933">
    <property type="component" value="Unassembled WGS sequence"/>
</dbReference>
<proteinExistence type="predicted"/>
<dbReference type="AlphaFoldDB" id="A0A9W5AXC9"/>
<protein>
    <submittedName>
        <fullName evidence="1">Uncharacterized protein</fullName>
    </submittedName>
</protein>
<evidence type="ECO:0000313" key="2">
    <source>
        <dbReference type="Proteomes" id="UP000191933"/>
    </source>
</evidence>
<name>A0A9W5AXC9_9HYPH</name>
<accession>A0A9W5AXC9</accession>
<sequence>MTQGPEFCYEVPPPSMLFGVWGMAPVRRYRAGKNAQRAVNAKQGHDGSKSRPIDHFAYFPTHEGQMLYRDFLVPRGYSINREAMDASQTARWGIEFSKPQAPNEIDRGIRASQHNGCKNWVVTMTVGRLR</sequence>
<comment type="caution">
    <text evidence="1">The sequence shown here is derived from an EMBL/GenBank/DDBJ whole genome shotgun (WGS) entry which is preliminary data.</text>
</comment>
<organism evidence="1 2">
    <name type="scientific">Agrobacterium genomosp. 2 str. CFBP 5494</name>
    <dbReference type="NCBI Taxonomy" id="1183436"/>
    <lineage>
        <taxon>Bacteria</taxon>
        <taxon>Pseudomonadati</taxon>
        <taxon>Pseudomonadota</taxon>
        <taxon>Alphaproteobacteria</taxon>
        <taxon>Hyphomicrobiales</taxon>
        <taxon>Rhizobiaceae</taxon>
        <taxon>Rhizobium/Agrobacterium group</taxon>
        <taxon>Agrobacterium</taxon>
        <taxon>Agrobacterium tumefaciens complex</taxon>
    </lineage>
</organism>
<gene>
    <name evidence="1" type="ORF">AGR2A_Cc10187</name>
</gene>
<reference evidence="1 2" key="1">
    <citation type="submission" date="2016-01" db="EMBL/GenBank/DDBJ databases">
        <authorList>
            <person name="Regsiter A."/>
            <person name="william w."/>
        </authorList>
    </citation>
    <scope>NUCLEOTIDE SEQUENCE [LARGE SCALE GENOMIC DNA]</scope>
    <source>
        <strain evidence="1 2">CFBP 5494</strain>
    </source>
</reference>
<dbReference type="EMBL" id="FBVY01000001">
    <property type="protein sequence ID" value="CUW84222.1"/>
    <property type="molecule type" value="Genomic_DNA"/>
</dbReference>
<keyword evidence="2" id="KW-1185">Reference proteome</keyword>